<comment type="caution">
    <text evidence="1">The sequence shown here is derived from an EMBL/GenBank/DDBJ whole genome shotgun (WGS) entry which is preliminary data.</text>
</comment>
<dbReference type="EMBL" id="JADGKB010000057">
    <property type="protein sequence ID" value="KAJ3255995.1"/>
    <property type="molecule type" value="Genomic_DNA"/>
</dbReference>
<dbReference type="Gene3D" id="3.40.1410.10">
    <property type="entry name" value="Chorismate lyase-like"/>
    <property type="match status" value="1"/>
</dbReference>
<sequence>MLEDGKESKPVVPAHLGDIMALTETNTILSGDYSPLERICLTANGNLQRILSSYFNSKVTVGIIKNEKLNQTNLVYDRVVNLNCQGRTLCVAESTITITDGKIIQLIESKTVGIGQLFRYLNILPEFVLLEAGREPDSFWRVYLLKSPGIVCKIKEIFPNDLFVSQPSQSLNIDQVNALSPYQAPI</sequence>
<dbReference type="InterPro" id="IPR028978">
    <property type="entry name" value="Chorismate_lyase_/UTRA_dom_sf"/>
</dbReference>
<reference evidence="1" key="1">
    <citation type="submission" date="2020-05" db="EMBL/GenBank/DDBJ databases">
        <title>Phylogenomic resolution of chytrid fungi.</title>
        <authorList>
            <person name="Stajich J.E."/>
            <person name="Amses K."/>
            <person name="Simmons R."/>
            <person name="Seto K."/>
            <person name="Myers J."/>
            <person name="Bonds A."/>
            <person name="Quandt C.A."/>
            <person name="Barry K."/>
            <person name="Liu P."/>
            <person name="Grigoriev I."/>
            <person name="Longcore J.E."/>
            <person name="James T.Y."/>
        </authorList>
    </citation>
    <scope>NUCLEOTIDE SEQUENCE</scope>
    <source>
        <strain evidence="1">PLAUS21</strain>
    </source>
</reference>
<evidence type="ECO:0000313" key="2">
    <source>
        <dbReference type="Proteomes" id="UP001210925"/>
    </source>
</evidence>
<name>A0AAD5UEL3_9FUNG</name>
<gene>
    <name evidence="1" type="ORF">HK103_005802</name>
</gene>
<dbReference type="Proteomes" id="UP001210925">
    <property type="component" value="Unassembled WGS sequence"/>
</dbReference>
<dbReference type="AlphaFoldDB" id="A0AAD5UEL3"/>
<protein>
    <submittedName>
        <fullName evidence="1">Uncharacterized protein</fullName>
    </submittedName>
</protein>
<dbReference type="SUPFAM" id="SSF64288">
    <property type="entry name" value="Chorismate lyase-like"/>
    <property type="match status" value="1"/>
</dbReference>
<keyword evidence="2" id="KW-1185">Reference proteome</keyword>
<accession>A0AAD5UEL3</accession>
<organism evidence="1 2">
    <name type="scientific">Boothiomyces macroporosus</name>
    <dbReference type="NCBI Taxonomy" id="261099"/>
    <lineage>
        <taxon>Eukaryota</taxon>
        <taxon>Fungi</taxon>
        <taxon>Fungi incertae sedis</taxon>
        <taxon>Chytridiomycota</taxon>
        <taxon>Chytridiomycota incertae sedis</taxon>
        <taxon>Chytridiomycetes</taxon>
        <taxon>Rhizophydiales</taxon>
        <taxon>Terramycetaceae</taxon>
        <taxon>Boothiomyces</taxon>
    </lineage>
</organism>
<evidence type="ECO:0000313" key="1">
    <source>
        <dbReference type="EMBL" id="KAJ3255995.1"/>
    </source>
</evidence>
<proteinExistence type="predicted"/>